<evidence type="ECO:0000313" key="3">
    <source>
        <dbReference type="Proteomes" id="UP000264492"/>
    </source>
</evidence>
<feature type="transmembrane region" description="Helical" evidence="1">
    <location>
        <begin position="159"/>
        <end position="178"/>
    </location>
</feature>
<keyword evidence="1" id="KW-0472">Membrane</keyword>
<organism evidence="2 3">
    <name type="scientific">Lysobacter silvisoli</name>
    <dbReference type="NCBI Taxonomy" id="2293254"/>
    <lineage>
        <taxon>Bacteria</taxon>
        <taxon>Pseudomonadati</taxon>
        <taxon>Pseudomonadota</taxon>
        <taxon>Gammaproteobacteria</taxon>
        <taxon>Lysobacterales</taxon>
        <taxon>Lysobacteraceae</taxon>
        <taxon>Lysobacter</taxon>
    </lineage>
</organism>
<feature type="transmembrane region" description="Helical" evidence="1">
    <location>
        <begin position="48"/>
        <end position="68"/>
    </location>
</feature>
<keyword evidence="2" id="KW-0418">Kinase</keyword>
<keyword evidence="1" id="KW-0812">Transmembrane</keyword>
<gene>
    <name evidence="2" type="ORF">DX914_00820</name>
</gene>
<proteinExistence type="predicted"/>
<name>A0A371K700_9GAMM</name>
<feature type="transmembrane region" description="Helical" evidence="1">
    <location>
        <begin position="121"/>
        <end position="147"/>
    </location>
</feature>
<feature type="transmembrane region" description="Helical" evidence="1">
    <location>
        <begin position="74"/>
        <end position="100"/>
    </location>
</feature>
<protein>
    <submittedName>
        <fullName evidence="2">Serine/threonine protein kinase</fullName>
    </submittedName>
</protein>
<sequence>MELDDLKLAWQSLDRQLETQNALNLQLLRERKLDQARGSLRPLYWGQLLQIPFGLAFVALASLLWMSAPQHPSSIVAGIVIHVYGVITLICAGVVLGQIGRIDYAAPVVEIQKQLARLRRLYVRTGMFAGLPWWFLWVPLLMTLAGLGDVDLLARVPGLVWGGLAGGAAGLLATAWFHRWSRHPSRPRLARAMDDAITGDSLRRAQAALDEVLRFERE</sequence>
<accession>A0A371K700</accession>
<dbReference type="GO" id="GO:0004674">
    <property type="term" value="F:protein serine/threonine kinase activity"/>
    <property type="evidence" value="ECO:0007669"/>
    <property type="project" value="UniProtKB-KW"/>
</dbReference>
<evidence type="ECO:0000313" key="2">
    <source>
        <dbReference type="EMBL" id="RDZ29634.1"/>
    </source>
</evidence>
<keyword evidence="1" id="KW-1133">Transmembrane helix</keyword>
<keyword evidence="3" id="KW-1185">Reference proteome</keyword>
<comment type="caution">
    <text evidence="2">The sequence shown here is derived from an EMBL/GenBank/DDBJ whole genome shotgun (WGS) entry which is preliminary data.</text>
</comment>
<keyword evidence="2" id="KW-0808">Transferase</keyword>
<dbReference type="OrthoDB" id="5954304at2"/>
<dbReference type="EMBL" id="QTSU01000001">
    <property type="protein sequence ID" value="RDZ29634.1"/>
    <property type="molecule type" value="Genomic_DNA"/>
</dbReference>
<keyword evidence="2" id="KW-0723">Serine/threonine-protein kinase</keyword>
<dbReference type="Proteomes" id="UP000264492">
    <property type="component" value="Unassembled WGS sequence"/>
</dbReference>
<dbReference type="AlphaFoldDB" id="A0A371K700"/>
<evidence type="ECO:0000256" key="1">
    <source>
        <dbReference type="SAM" id="Phobius"/>
    </source>
</evidence>
<reference evidence="2 3" key="1">
    <citation type="submission" date="2018-08" db="EMBL/GenBank/DDBJ databases">
        <title>Lysobacter sp. zong2l5, whole genome shotgun sequence.</title>
        <authorList>
            <person name="Zhang X."/>
            <person name="Feng G."/>
            <person name="Zhu H."/>
        </authorList>
    </citation>
    <scope>NUCLEOTIDE SEQUENCE [LARGE SCALE GENOMIC DNA]</scope>
    <source>
        <strain evidence="3">zong2l5</strain>
    </source>
</reference>